<evidence type="ECO:0000256" key="7">
    <source>
        <dbReference type="ARBA" id="ARBA00023136"/>
    </source>
</evidence>
<evidence type="ECO:0000259" key="9">
    <source>
        <dbReference type="PROSITE" id="PS51012"/>
    </source>
</evidence>
<feature type="transmembrane region" description="Helical" evidence="8">
    <location>
        <begin position="232"/>
        <end position="253"/>
    </location>
</feature>
<dbReference type="PANTHER" id="PTHR30294">
    <property type="entry name" value="MEMBRANE COMPONENT OF ABC TRANSPORTER YHHJ-RELATED"/>
    <property type="match status" value="1"/>
</dbReference>
<evidence type="ECO:0000256" key="5">
    <source>
        <dbReference type="ARBA" id="ARBA00022692"/>
    </source>
</evidence>
<dbReference type="RefSeq" id="WP_188365377.1">
    <property type="nucleotide sequence ID" value="NZ_BAABJF010000003.1"/>
</dbReference>
<comment type="caution">
    <text evidence="10">The sequence shown here is derived from an EMBL/GenBank/DDBJ whole genome shotgun (WGS) entry which is preliminary data.</text>
</comment>
<dbReference type="Proteomes" id="UP000605253">
    <property type="component" value="Unassembled WGS sequence"/>
</dbReference>
<dbReference type="InterPro" id="IPR013525">
    <property type="entry name" value="ABC2_TM"/>
</dbReference>
<dbReference type="GO" id="GO:0140359">
    <property type="term" value="F:ABC-type transporter activity"/>
    <property type="evidence" value="ECO:0007669"/>
    <property type="project" value="InterPro"/>
</dbReference>
<dbReference type="PANTHER" id="PTHR30294:SF44">
    <property type="entry name" value="MULTIDRUG ABC TRANSPORTER PERMEASE YBHR-RELATED"/>
    <property type="match status" value="1"/>
</dbReference>
<reference evidence="10" key="2">
    <citation type="submission" date="2020-09" db="EMBL/GenBank/DDBJ databases">
        <authorList>
            <person name="Sun Q."/>
            <person name="Zhou Y."/>
        </authorList>
    </citation>
    <scope>NUCLEOTIDE SEQUENCE</scope>
    <source>
        <strain evidence="10">CGMCC 1.12181</strain>
    </source>
</reference>
<dbReference type="InterPro" id="IPR000412">
    <property type="entry name" value="ABC_2_transport"/>
</dbReference>
<keyword evidence="3 8" id="KW-0813">Transport</keyword>
<dbReference type="Pfam" id="PF12698">
    <property type="entry name" value="ABC2_membrane_3"/>
    <property type="match status" value="1"/>
</dbReference>
<keyword evidence="7 8" id="KW-0472">Membrane</keyword>
<dbReference type="PROSITE" id="PS51012">
    <property type="entry name" value="ABC_TM2"/>
    <property type="match status" value="1"/>
</dbReference>
<dbReference type="Gene3D" id="3.40.1710.10">
    <property type="entry name" value="abc type-2 transporter like domain"/>
    <property type="match status" value="1"/>
</dbReference>
<comment type="similarity">
    <text evidence="2 8">Belongs to the ABC-2 integral membrane protein family.</text>
</comment>
<feature type="transmembrane region" description="Helical" evidence="8">
    <location>
        <begin position="259"/>
        <end position="278"/>
    </location>
</feature>
<evidence type="ECO:0000256" key="2">
    <source>
        <dbReference type="ARBA" id="ARBA00007783"/>
    </source>
</evidence>
<feature type="transmembrane region" description="Helical" evidence="8">
    <location>
        <begin position="347"/>
        <end position="369"/>
    </location>
</feature>
<accession>A0A917CUU0</accession>
<keyword evidence="6 8" id="KW-1133">Transmembrane helix</keyword>
<reference evidence="10" key="1">
    <citation type="journal article" date="2014" name="Int. J. Syst. Evol. Microbiol.">
        <title>Complete genome sequence of Corynebacterium casei LMG S-19264T (=DSM 44701T), isolated from a smear-ripened cheese.</title>
        <authorList>
            <consortium name="US DOE Joint Genome Institute (JGI-PGF)"/>
            <person name="Walter F."/>
            <person name="Albersmeier A."/>
            <person name="Kalinowski J."/>
            <person name="Ruckert C."/>
        </authorList>
    </citation>
    <scope>NUCLEOTIDE SEQUENCE</scope>
    <source>
        <strain evidence="10">CGMCC 1.12181</strain>
    </source>
</reference>
<dbReference type="PRINTS" id="PR00164">
    <property type="entry name" value="ABC2TRNSPORT"/>
</dbReference>
<dbReference type="AlphaFoldDB" id="A0A917CUU0"/>
<dbReference type="InterPro" id="IPR047817">
    <property type="entry name" value="ABC2_TM_bact-type"/>
</dbReference>
<sequence length="374" mass="40962">MRRFLNLFVNARLSAQIVKELLSILRDPRSRIIVFVPPLMQLLIFTFATTLEVRNADIAVYDRDAGHWSHELVARIDAADFVNEIHTVHSPEALRDLIDRRAVIAALNIGPEFSRDIAAGKVGTVQVIVDGRRSNAGQITVGYLNTIAAGVSAAIQRDTVHANPVAVRHWFNPNLIYRWFVVPALSGILVFFSALMITSLSISRERELGTFDQLLVSPTTTFEIIVAKTMPALAIGLVLGLMMIVAAAFVFRVPFEGSFWLLMPSLLLFILSVVGIGLMISSVSATQQQAILGAFAIGVPAVLMSGFATPVENMPTLLQWLAEAIPLKHFLVIVEGTFLKAMPASDIIANTWPLVIIALVTLSMAVVFVRSRLE</sequence>
<feature type="transmembrane region" description="Helical" evidence="8">
    <location>
        <begin position="290"/>
        <end position="308"/>
    </location>
</feature>
<feature type="domain" description="ABC transmembrane type-2" evidence="9">
    <location>
        <begin position="141"/>
        <end position="372"/>
    </location>
</feature>
<dbReference type="GO" id="GO:0043190">
    <property type="term" value="C:ATP-binding cassette (ABC) transporter complex"/>
    <property type="evidence" value="ECO:0007669"/>
    <property type="project" value="InterPro"/>
</dbReference>
<evidence type="ECO:0000256" key="6">
    <source>
        <dbReference type="ARBA" id="ARBA00022989"/>
    </source>
</evidence>
<comment type="subcellular location">
    <subcellularLocation>
        <location evidence="8">Cell inner membrane</location>
        <topology evidence="8">Multi-pass membrane protein</topology>
    </subcellularLocation>
    <subcellularLocation>
        <location evidence="1">Cell membrane</location>
        <topology evidence="1">Multi-pass membrane protein</topology>
    </subcellularLocation>
</comment>
<keyword evidence="11" id="KW-1185">Reference proteome</keyword>
<keyword evidence="4 8" id="KW-1003">Cell membrane</keyword>
<evidence type="ECO:0000256" key="1">
    <source>
        <dbReference type="ARBA" id="ARBA00004651"/>
    </source>
</evidence>
<comment type="caution">
    <text evidence="8">Lacks conserved residue(s) required for the propagation of feature annotation.</text>
</comment>
<proteinExistence type="inferred from homology"/>
<gene>
    <name evidence="10" type="ORF">GCM10011365_17720</name>
</gene>
<keyword evidence="5 8" id="KW-0812">Transmembrane</keyword>
<protein>
    <recommendedName>
        <fullName evidence="8">Transport permease protein</fullName>
    </recommendedName>
</protein>
<dbReference type="EMBL" id="BMEO01000007">
    <property type="protein sequence ID" value="GGF96761.1"/>
    <property type="molecule type" value="Genomic_DNA"/>
</dbReference>
<organism evidence="10 11">
    <name type="scientific">Marinicella pacifica</name>
    <dbReference type="NCBI Taxonomy" id="1171543"/>
    <lineage>
        <taxon>Bacteria</taxon>
        <taxon>Pseudomonadati</taxon>
        <taxon>Pseudomonadota</taxon>
        <taxon>Gammaproteobacteria</taxon>
        <taxon>Lysobacterales</taxon>
        <taxon>Marinicellaceae</taxon>
        <taxon>Marinicella</taxon>
    </lineage>
</organism>
<evidence type="ECO:0000256" key="4">
    <source>
        <dbReference type="ARBA" id="ARBA00022475"/>
    </source>
</evidence>
<evidence type="ECO:0000256" key="3">
    <source>
        <dbReference type="ARBA" id="ARBA00022448"/>
    </source>
</evidence>
<name>A0A917CUU0_9GAMM</name>
<dbReference type="InterPro" id="IPR051449">
    <property type="entry name" value="ABC-2_transporter_component"/>
</dbReference>
<feature type="transmembrane region" description="Helical" evidence="8">
    <location>
        <begin position="176"/>
        <end position="197"/>
    </location>
</feature>
<evidence type="ECO:0000256" key="8">
    <source>
        <dbReference type="RuleBase" id="RU361157"/>
    </source>
</evidence>
<evidence type="ECO:0000313" key="11">
    <source>
        <dbReference type="Proteomes" id="UP000605253"/>
    </source>
</evidence>
<evidence type="ECO:0000313" key="10">
    <source>
        <dbReference type="EMBL" id="GGF96761.1"/>
    </source>
</evidence>